<proteinExistence type="inferred from homology"/>
<dbReference type="Gene3D" id="3.40.630.10">
    <property type="entry name" value="Zn peptidases"/>
    <property type="match status" value="1"/>
</dbReference>
<dbReference type="GO" id="GO:0005576">
    <property type="term" value="C:extracellular region"/>
    <property type="evidence" value="ECO:0007669"/>
    <property type="project" value="UniProtKB-SubCell"/>
</dbReference>
<evidence type="ECO:0000256" key="5">
    <source>
        <dbReference type="ARBA" id="ARBA00022525"/>
    </source>
</evidence>
<evidence type="ECO:0000256" key="6">
    <source>
        <dbReference type="ARBA" id="ARBA00022645"/>
    </source>
</evidence>
<dbReference type="SUPFAM" id="SSF53187">
    <property type="entry name" value="Zn-dependent exopeptidases"/>
    <property type="match status" value="1"/>
</dbReference>
<feature type="domain" description="Peptidase M14" evidence="17">
    <location>
        <begin position="120"/>
        <end position="421"/>
    </location>
</feature>
<protein>
    <recommendedName>
        <fullName evidence="17">Peptidase M14 domain-containing protein</fullName>
    </recommendedName>
</protein>
<comment type="caution">
    <text evidence="18">The sequence shown here is derived from an EMBL/GenBank/DDBJ whole genome shotgun (WGS) entry which is preliminary data.</text>
</comment>
<evidence type="ECO:0000256" key="13">
    <source>
        <dbReference type="ARBA" id="ARBA00023049"/>
    </source>
</evidence>
<gene>
    <name evidence="18" type="ORF">LTR05_005662</name>
</gene>
<evidence type="ECO:0000256" key="16">
    <source>
        <dbReference type="SAM" id="SignalP"/>
    </source>
</evidence>
<sequence>MKFLSVASSIVALVSAAALSPREEKVSYDGFKVYRITTGENLASVQDKLVDIEMKPWNMDFSKHIDVAISPDQIEKFESLNLDTIVMHEDLGADIAAEWDSSTPSSPSKRAVPDVSWFNGYHSHNDHQTFLTNLQTALPQNSEIITSGTSVQGRPIRGIHVWGNNGKGKKAILIHGNVHAREWITSMSVEYFLYQLMTGYGRDSNATALLNTYDFWILPVVNPDGFVYSQTNDRLWRKNRSAAPAGSSCIGTDENRNWPFQWNVPGGSSTNPCDETYRGRTQGDTPEIKGLVSLVNQLRDSSGIKLYLDVHSYGQYILTPYGYSCSAVAANQAKHDTLAANTGRVIQAFSGTTWITGPSCSTLYATSGSSTDYVGDVGKAEYSMTFELRDKGTNGFVLPASQILPVGKEMWEGWKYLVANL</sequence>
<evidence type="ECO:0000256" key="14">
    <source>
        <dbReference type="ARBA" id="ARBA00023145"/>
    </source>
</evidence>
<keyword evidence="6" id="KW-0121">Carboxypeptidase</keyword>
<dbReference type="PANTHER" id="PTHR11705">
    <property type="entry name" value="PROTEASE FAMILY M14 CARBOXYPEPTIDASE A,B"/>
    <property type="match status" value="1"/>
</dbReference>
<dbReference type="PRINTS" id="PR00765">
    <property type="entry name" value="CRBOXYPTASEA"/>
</dbReference>
<evidence type="ECO:0000256" key="7">
    <source>
        <dbReference type="ARBA" id="ARBA00022670"/>
    </source>
</evidence>
<comment type="subcellular location">
    <subcellularLocation>
        <location evidence="3">Secreted</location>
    </subcellularLocation>
</comment>
<dbReference type="EMBL" id="JAVRRJ010000005">
    <property type="protein sequence ID" value="KAK5084584.1"/>
    <property type="molecule type" value="Genomic_DNA"/>
</dbReference>
<dbReference type="CDD" id="cd03860">
    <property type="entry name" value="M14_CP_A-B_like"/>
    <property type="match status" value="1"/>
</dbReference>
<evidence type="ECO:0000256" key="15">
    <source>
        <dbReference type="PROSITE-ProRule" id="PRU01379"/>
    </source>
</evidence>
<evidence type="ECO:0000256" key="11">
    <source>
        <dbReference type="ARBA" id="ARBA00022833"/>
    </source>
</evidence>
<feature type="chain" id="PRO_5043006337" description="Peptidase M14 domain-containing protein" evidence="16">
    <location>
        <begin position="17"/>
        <end position="421"/>
    </location>
</feature>
<dbReference type="PANTHER" id="PTHR11705:SF143">
    <property type="entry name" value="SLL0236 PROTEIN"/>
    <property type="match status" value="1"/>
</dbReference>
<keyword evidence="10" id="KW-0378">Hydrolase</keyword>
<dbReference type="PROSITE" id="PS00132">
    <property type="entry name" value="CARBOXYPEPT_ZN_1"/>
    <property type="match status" value="1"/>
</dbReference>
<evidence type="ECO:0000313" key="18">
    <source>
        <dbReference type="EMBL" id="KAK5084584.1"/>
    </source>
</evidence>
<dbReference type="GO" id="GO:0006508">
    <property type="term" value="P:proteolysis"/>
    <property type="evidence" value="ECO:0007669"/>
    <property type="project" value="UniProtKB-KW"/>
</dbReference>
<dbReference type="FunFam" id="3.40.630.10:FF:000165">
    <property type="entry name" value="Glucan 1,4-alpha-glucosidase, putative"/>
    <property type="match status" value="1"/>
</dbReference>
<evidence type="ECO:0000256" key="2">
    <source>
        <dbReference type="ARBA" id="ARBA00003091"/>
    </source>
</evidence>
<evidence type="ECO:0000313" key="19">
    <source>
        <dbReference type="Proteomes" id="UP001309876"/>
    </source>
</evidence>
<evidence type="ECO:0000256" key="3">
    <source>
        <dbReference type="ARBA" id="ARBA00004613"/>
    </source>
</evidence>
<dbReference type="PROSITE" id="PS52035">
    <property type="entry name" value="PEPTIDASE_M14"/>
    <property type="match status" value="1"/>
</dbReference>
<dbReference type="Proteomes" id="UP001309876">
    <property type="component" value="Unassembled WGS sequence"/>
</dbReference>
<evidence type="ECO:0000256" key="4">
    <source>
        <dbReference type="ARBA" id="ARBA00005988"/>
    </source>
</evidence>
<evidence type="ECO:0000256" key="1">
    <source>
        <dbReference type="ARBA" id="ARBA00001947"/>
    </source>
</evidence>
<keyword evidence="13" id="KW-0482">Metalloprotease</keyword>
<feature type="signal peptide" evidence="16">
    <location>
        <begin position="1"/>
        <end position="16"/>
    </location>
</feature>
<dbReference type="GO" id="GO:0008270">
    <property type="term" value="F:zinc ion binding"/>
    <property type="evidence" value="ECO:0007669"/>
    <property type="project" value="InterPro"/>
</dbReference>
<comment type="similarity">
    <text evidence="4 15">Belongs to the peptidase M14 family.</text>
</comment>
<dbReference type="SMART" id="SM00631">
    <property type="entry name" value="Zn_pept"/>
    <property type="match status" value="1"/>
</dbReference>
<keyword evidence="5" id="KW-0964">Secreted</keyword>
<evidence type="ECO:0000256" key="10">
    <source>
        <dbReference type="ARBA" id="ARBA00022801"/>
    </source>
</evidence>
<evidence type="ECO:0000256" key="8">
    <source>
        <dbReference type="ARBA" id="ARBA00022723"/>
    </source>
</evidence>
<dbReference type="InterPro" id="IPR057246">
    <property type="entry name" value="CARBOXYPEPT_ZN_1"/>
</dbReference>
<keyword evidence="14" id="KW-0865">Zymogen</keyword>
<reference evidence="18 19" key="1">
    <citation type="submission" date="2023-08" db="EMBL/GenBank/DDBJ databases">
        <title>Black Yeasts Isolated from many extreme environments.</title>
        <authorList>
            <person name="Coleine C."/>
            <person name="Stajich J.E."/>
            <person name="Selbmann L."/>
        </authorList>
    </citation>
    <scope>NUCLEOTIDE SEQUENCE [LARGE SCALE GENOMIC DNA]</scope>
    <source>
        <strain evidence="18 19">CCFEE 5910</strain>
    </source>
</reference>
<feature type="active site" description="Proton donor/acceptor" evidence="15">
    <location>
        <position position="387"/>
    </location>
</feature>
<organism evidence="18 19">
    <name type="scientific">Lithohypha guttulata</name>
    <dbReference type="NCBI Taxonomy" id="1690604"/>
    <lineage>
        <taxon>Eukaryota</taxon>
        <taxon>Fungi</taxon>
        <taxon>Dikarya</taxon>
        <taxon>Ascomycota</taxon>
        <taxon>Pezizomycotina</taxon>
        <taxon>Eurotiomycetes</taxon>
        <taxon>Chaetothyriomycetidae</taxon>
        <taxon>Chaetothyriales</taxon>
        <taxon>Trichomeriaceae</taxon>
        <taxon>Lithohypha</taxon>
    </lineage>
</organism>
<keyword evidence="7" id="KW-0645">Protease</keyword>
<keyword evidence="9 16" id="KW-0732">Signal</keyword>
<dbReference type="Pfam" id="PF00246">
    <property type="entry name" value="Peptidase_M14"/>
    <property type="match status" value="1"/>
</dbReference>
<dbReference type="AlphaFoldDB" id="A0AAN7YA68"/>
<evidence type="ECO:0000259" key="17">
    <source>
        <dbReference type="PROSITE" id="PS52035"/>
    </source>
</evidence>
<keyword evidence="8" id="KW-0479">Metal-binding</keyword>
<comment type="cofactor">
    <cofactor evidence="1">
        <name>Zn(2+)</name>
        <dbReference type="ChEBI" id="CHEBI:29105"/>
    </cofactor>
</comment>
<dbReference type="SUPFAM" id="SSF54897">
    <property type="entry name" value="Protease propeptides/inhibitors"/>
    <property type="match status" value="1"/>
</dbReference>
<keyword evidence="11" id="KW-0862">Zinc</keyword>
<keyword evidence="12" id="KW-0843">Virulence</keyword>
<accession>A0AAN7YA68</accession>
<comment type="function">
    <text evidence="2">Extracellular metalloprotease that contributes to pathogenicity.</text>
</comment>
<evidence type="ECO:0000256" key="9">
    <source>
        <dbReference type="ARBA" id="ARBA00022729"/>
    </source>
</evidence>
<name>A0AAN7YA68_9EURO</name>
<evidence type="ECO:0000256" key="12">
    <source>
        <dbReference type="ARBA" id="ARBA00023026"/>
    </source>
</evidence>
<dbReference type="InterPro" id="IPR000834">
    <property type="entry name" value="Peptidase_M14"/>
</dbReference>
<keyword evidence="19" id="KW-1185">Reference proteome</keyword>
<dbReference type="GO" id="GO:0004181">
    <property type="term" value="F:metallocarboxypeptidase activity"/>
    <property type="evidence" value="ECO:0007669"/>
    <property type="project" value="InterPro"/>
</dbReference>